<reference evidence="1" key="1">
    <citation type="submission" date="2014-09" db="EMBL/GenBank/DDBJ databases">
        <authorList>
            <person name="Magalhaes I.L.F."/>
            <person name="Oliveira U."/>
            <person name="Santos F.R."/>
            <person name="Vidigal T.H.D.A."/>
            <person name="Brescovit A.D."/>
            <person name="Santos A.J."/>
        </authorList>
    </citation>
    <scope>NUCLEOTIDE SEQUENCE</scope>
    <source>
        <tissue evidence="1">Shoot tissue taken approximately 20 cm above the soil surface</tissue>
    </source>
</reference>
<name>A0A0A9H970_ARUDO</name>
<accession>A0A0A9H970</accession>
<dbReference type="AlphaFoldDB" id="A0A0A9H970"/>
<proteinExistence type="predicted"/>
<dbReference type="EMBL" id="GBRH01164171">
    <property type="protein sequence ID" value="JAE33725.1"/>
    <property type="molecule type" value="Transcribed_RNA"/>
</dbReference>
<protein>
    <submittedName>
        <fullName evidence="1">Uncharacterized protein</fullName>
    </submittedName>
</protein>
<evidence type="ECO:0000313" key="1">
    <source>
        <dbReference type="EMBL" id="JAE33725.1"/>
    </source>
</evidence>
<reference evidence="1" key="2">
    <citation type="journal article" date="2015" name="Data Brief">
        <title>Shoot transcriptome of the giant reed, Arundo donax.</title>
        <authorList>
            <person name="Barrero R.A."/>
            <person name="Guerrero F.D."/>
            <person name="Moolhuijzen P."/>
            <person name="Goolsby J.A."/>
            <person name="Tidwell J."/>
            <person name="Bellgard S.E."/>
            <person name="Bellgard M.I."/>
        </authorList>
    </citation>
    <scope>NUCLEOTIDE SEQUENCE</scope>
    <source>
        <tissue evidence="1">Shoot tissue taken approximately 20 cm above the soil surface</tissue>
    </source>
</reference>
<sequence>MIATNRLLVTSFKHFCCIHVKVPRVILSS</sequence>
<organism evidence="1">
    <name type="scientific">Arundo donax</name>
    <name type="common">Giant reed</name>
    <name type="synonym">Donax arundinaceus</name>
    <dbReference type="NCBI Taxonomy" id="35708"/>
    <lineage>
        <taxon>Eukaryota</taxon>
        <taxon>Viridiplantae</taxon>
        <taxon>Streptophyta</taxon>
        <taxon>Embryophyta</taxon>
        <taxon>Tracheophyta</taxon>
        <taxon>Spermatophyta</taxon>
        <taxon>Magnoliopsida</taxon>
        <taxon>Liliopsida</taxon>
        <taxon>Poales</taxon>
        <taxon>Poaceae</taxon>
        <taxon>PACMAD clade</taxon>
        <taxon>Arundinoideae</taxon>
        <taxon>Arundineae</taxon>
        <taxon>Arundo</taxon>
    </lineage>
</organism>